<dbReference type="Proteomes" id="UP001500403">
    <property type="component" value="Unassembled WGS sequence"/>
</dbReference>
<reference evidence="2 3" key="1">
    <citation type="journal article" date="2019" name="Int. J. Syst. Evol. Microbiol.">
        <title>The Global Catalogue of Microorganisms (GCM) 10K type strain sequencing project: providing services to taxonomists for standard genome sequencing and annotation.</title>
        <authorList>
            <consortium name="The Broad Institute Genomics Platform"/>
            <consortium name="The Broad Institute Genome Sequencing Center for Infectious Disease"/>
            <person name="Wu L."/>
            <person name="Ma J."/>
        </authorList>
    </citation>
    <scope>NUCLEOTIDE SEQUENCE [LARGE SCALE GENOMIC DNA]</scope>
    <source>
        <strain evidence="2 3">JCM 9088</strain>
    </source>
</reference>
<organism evidence="2 3">
    <name type="scientific">Streptomyces enissocaesilis</name>
    <dbReference type="NCBI Taxonomy" id="332589"/>
    <lineage>
        <taxon>Bacteria</taxon>
        <taxon>Bacillati</taxon>
        <taxon>Actinomycetota</taxon>
        <taxon>Actinomycetes</taxon>
        <taxon>Kitasatosporales</taxon>
        <taxon>Streptomycetaceae</taxon>
        <taxon>Streptomyces</taxon>
        <taxon>Streptomyces rochei group</taxon>
    </lineage>
</organism>
<dbReference type="EMBL" id="BAAAUD010000013">
    <property type="protein sequence ID" value="GAA2929927.1"/>
    <property type="molecule type" value="Genomic_DNA"/>
</dbReference>
<accession>A0ABN3WVY4</accession>
<evidence type="ECO:0000256" key="1">
    <source>
        <dbReference type="SAM" id="Phobius"/>
    </source>
</evidence>
<evidence type="ECO:0000313" key="3">
    <source>
        <dbReference type="Proteomes" id="UP001500403"/>
    </source>
</evidence>
<dbReference type="RefSeq" id="WP_344492082.1">
    <property type="nucleotide sequence ID" value="NZ_BAAAUD010000013.1"/>
</dbReference>
<keyword evidence="1" id="KW-0472">Membrane</keyword>
<feature type="transmembrane region" description="Helical" evidence="1">
    <location>
        <begin position="89"/>
        <end position="108"/>
    </location>
</feature>
<protein>
    <submittedName>
        <fullName evidence="2">Uncharacterized protein</fullName>
    </submittedName>
</protein>
<comment type="caution">
    <text evidence="2">The sequence shown here is derived from an EMBL/GenBank/DDBJ whole genome shotgun (WGS) entry which is preliminary data.</text>
</comment>
<name>A0ABN3WVY4_9ACTN</name>
<sequence>MSDPTAGELERRYNERFADVREDLQNLQVLIDKRVSVERYQTDQHYGDEAFRQLGERVKAIEEARTAEARQVDADRRAMEAQRRTDKRLLLTAFVVPVLLVLLQVYLATRGAGS</sequence>
<keyword evidence="1" id="KW-1133">Transmembrane helix</keyword>
<evidence type="ECO:0000313" key="2">
    <source>
        <dbReference type="EMBL" id="GAA2929927.1"/>
    </source>
</evidence>
<proteinExistence type="predicted"/>
<gene>
    <name evidence="2" type="ORF">GCM10010446_13180</name>
</gene>
<keyword evidence="1" id="KW-0812">Transmembrane</keyword>
<keyword evidence="3" id="KW-1185">Reference proteome</keyword>